<accession>A0AAV5JJ85</accession>
<gene>
    <name evidence="1" type="ORF">SLEP1_g23330</name>
</gene>
<dbReference type="Proteomes" id="UP001054252">
    <property type="component" value="Unassembled WGS sequence"/>
</dbReference>
<keyword evidence="2" id="KW-1185">Reference proteome</keyword>
<name>A0AAV5JJ85_9ROSI</name>
<reference evidence="1 2" key="1">
    <citation type="journal article" date="2021" name="Commun. Biol.">
        <title>The genome of Shorea leprosula (Dipterocarpaceae) highlights the ecological relevance of drought in aseasonal tropical rainforests.</title>
        <authorList>
            <person name="Ng K.K.S."/>
            <person name="Kobayashi M.J."/>
            <person name="Fawcett J.A."/>
            <person name="Hatakeyama M."/>
            <person name="Paape T."/>
            <person name="Ng C.H."/>
            <person name="Ang C.C."/>
            <person name="Tnah L.H."/>
            <person name="Lee C.T."/>
            <person name="Nishiyama T."/>
            <person name="Sese J."/>
            <person name="O'Brien M.J."/>
            <person name="Copetti D."/>
            <person name="Mohd Noor M.I."/>
            <person name="Ong R.C."/>
            <person name="Putra M."/>
            <person name="Sireger I.Z."/>
            <person name="Indrioko S."/>
            <person name="Kosugi Y."/>
            <person name="Izuno A."/>
            <person name="Isagi Y."/>
            <person name="Lee S.L."/>
            <person name="Shimizu K.K."/>
        </authorList>
    </citation>
    <scope>NUCLEOTIDE SEQUENCE [LARGE SCALE GENOMIC DNA]</scope>
    <source>
        <strain evidence="1">214</strain>
    </source>
</reference>
<sequence length="52" mass="5935">MISPGKRKFVMISLINVQDAGNNGHMETMEIACSQTGWYHQMDLLVNRIPEE</sequence>
<proteinExistence type="predicted"/>
<comment type="caution">
    <text evidence="1">The sequence shown here is derived from an EMBL/GenBank/DDBJ whole genome shotgun (WGS) entry which is preliminary data.</text>
</comment>
<dbReference type="EMBL" id="BPVZ01000036">
    <property type="protein sequence ID" value="GKV12140.1"/>
    <property type="molecule type" value="Genomic_DNA"/>
</dbReference>
<evidence type="ECO:0000313" key="2">
    <source>
        <dbReference type="Proteomes" id="UP001054252"/>
    </source>
</evidence>
<organism evidence="1 2">
    <name type="scientific">Rubroshorea leprosula</name>
    <dbReference type="NCBI Taxonomy" id="152421"/>
    <lineage>
        <taxon>Eukaryota</taxon>
        <taxon>Viridiplantae</taxon>
        <taxon>Streptophyta</taxon>
        <taxon>Embryophyta</taxon>
        <taxon>Tracheophyta</taxon>
        <taxon>Spermatophyta</taxon>
        <taxon>Magnoliopsida</taxon>
        <taxon>eudicotyledons</taxon>
        <taxon>Gunneridae</taxon>
        <taxon>Pentapetalae</taxon>
        <taxon>rosids</taxon>
        <taxon>malvids</taxon>
        <taxon>Malvales</taxon>
        <taxon>Dipterocarpaceae</taxon>
        <taxon>Rubroshorea</taxon>
    </lineage>
</organism>
<protein>
    <submittedName>
        <fullName evidence="1">Uncharacterized protein</fullName>
    </submittedName>
</protein>
<evidence type="ECO:0000313" key="1">
    <source>
        <dbReference type="EMBL" id="GKV12140.1"/>
    </source>
</evidence>
<dbReference type="AlphaFoldDB" id="A0AAV5JJ85"/>